<protein>
    <submittedName>
        <fullName evidence="1">Uncharacterized protein</fullName>
    </submittedName>
</protein>
<reference evidence="1" key="1">
    <citation type="submission" date="2016-02" db="EMBL/GenBank/DDBJ databases">
        <title>WGS assembly of Manihot esculenta.</title>
        <authorList>
            <person name="Bredeson J.V."/>
            <person name="Prochnik S.E."/>
            <person name="Lyons J.B."/>
            <person name="Schmutz J."/>
            <person name="Grimwood J."/>
            <person name="Vrebalov J."/>
            <person name="Bart R.S."/>
            <person name="Amuge T."/>
            <person name="Ferguson M.E."/>
            <person name="Green R."/>
            <person name="Putnam N."/>
            <person name="Stites J."/>
            <person name="Rounsley S."/>
            <person name="Rokhsar D.S."/>
        </authorList>
    </citation>
    <scope>NUCLEOTIDE SEQUENCE [LARGE SCALE GENOMIC DNA]</scope>
    <source>
        <tissue evidence="1">Leaf</tissue>
    </source>
</reference>
<name>A0A2C9URW1_MANES</name>
<sequence length="72" mass="8515">MNRNDEIFLLLVHLKLSKTVNQNHFKQLFPYFPFINKSTYKNHLFSISIGTITRPHDSQGLLHQDYLLSVLE</sequence>
<proteinExistence type="predicted"/>
<accession>A0A2C9URW1</accession>
<dbReference type="AlphaFoldDB" id="A0A2C9URW1"/>
<dbReference type="EMBL" id="CM004399">
    <property type="protein sequence ID" value="OAY33231.1"/>
    <property type="molecule type" value="Genomic_DNA"/>
</dbReference>
<gene>
    <name evidence="1" type="ORF">MANES_13G079300</name>
</gene>
<organism evidence="1">
    <name type="scientific">Manihot esculenta</name>
    <name type="common">Cassava</name>
    <name type="synonym">Jatropha manihot</name>
    <dbReference type="NCBI Taxonomy" id="3983"/>
    <lineage>
        <taxon>Eukaryota</taxon>
        <taxon>Viridiplantae</taxon>
        <taxon>Streptophyta</taxon>
        <taxon>Embryophyta</taxon>
        <taxon>Tracheophyta</taxon>
        <taxon>Spermatophyta</taxon>
        <taxon>Magnoliopsida</taxon>
        <taxon>eudicotyledons</taxon>
        <taxon>Gunneridae</taxon>
        <taxon>Pentapetalae</taxon>
        <taxon>rosids</taxon>
        <taxon>fabids</taxon>
        <taxon>Malpighiales</taxon>
        <taxon>Euphorbiaceae</taxon>
        <taxon>Crotonoideae</taxon>
        <taxon>Manihoteae</taxon>
        <taxon>Manihot</taxon>
    </lineage>
</organism>
<evidence type="ECO:0000313" key="1">
    <source>
        <dbReference type="EMBL" id="OAY33231.1"/>
    </source>
</evidence>